<feature type="transmembrane region" description="Helical" evidence="13">
    <location>
        <begin position="85"/>
        <end position="108"/>
    </location>
</feature>
<keyword evidence="6" id="KW-0050">Antiport</keyword>
<evidence type="ECO:0000256" key="10">
    <source>
        <dbReference type="ARBA" id="ARBA00023065"/>
    </source>
</evidence>
<gene>
    <name evidence="15" type="ORF">BHS01_03200</name>
    <name evidence="14" type="ORF">GYN19_09985</name>
</gene>
<evidence type="ECO:0000256" key="3">
    <source>
        <dbReference type="ARBA" id="ARBA00010199"/>
    </source>
</evidence>
<evidence type="ECO:0000256" key="7">
    <source>
        <dbReference type="ARBA" id="ARBA00022475"/>
    </source>
</evidence>
<evidence type="ECO:0000256" key="5">
    <source>
        <dbReference type="ARBA" id="ARBA00022448"/>
    </source>
</evidence>
<reference evidence="14 17" key="3">
    <citation type="journal article" date="2022" name="Microbiol. Res.">
        <title>Comparative genome analysis, predicted lifestyle and antimicrobial strategies of Lactococcus carnosus and Lactococcus paracarnosus isolated from meat.</title>
        <authorList>
            <person name="Werum V."/>
            <person name="Ehrmann M."/>
            <person name="Vogel R."/>
            <person name="Hilgarth M."/>
        </authorList>
    </citation>
    <scope>NUCLEOTIDE SEQUENCE [LARGE SCALE GENOMIC DNA]</scope>
    <source>
        <strain evidence="14 17">TMW21897</strain>
    </source>
</reference>
<dbReference type="GO" id="GO:0006811">
    <property type="term" value="P:monoatomic ion transport"/>
    <property type="evidence" value="ECO:0007669"/>
    <property type="project" value="UniProtKB-KW"/>
</dbReference>
<keyword evidence="9 13" id="KW-1133">Transmembrane helix</keyword>
<evidence type="ECO:0000256" key="11">
    <source>
        <dbReference type="ARBA" id="ARBA00023136"/>
    </source>
</evidence>
<protein>
    <recommendedName>
        <fullName evidence="4">Probable multidrug resistance protein NorM</fullName>
    </recommendedName>
    <alternativeName>
        <fullName evidence="12">Multidrug-efflux transporter</fullName>
    </alternativeName>
</protein>
<dbReference type="Proteomes" id="UP001522462">
    <property type="component" value="Unassembled WGS sequence"/>
</dbReference>
<evidence type="ECO:0000256" key="8">
    <source>
        <dbReference type="ARBA" id="ARBA00022692"/>
    </source>
</evidence>
<feature type="transmembrane region" description="Helical" evidence="13">
    <location>
        <begin position="350"/>
        <end position="370"/>
    </location>
</feature>
<dbReference type="KEGG" id="lpaa:BHS01_03200"/>
<evidence type="ECO:0000256" key="1">
    <source>
        <dbReference type="ARBA" id="ARBA00003408"/>
    </source>
</evidence>
<dbReference type="Pfam" id="PF01554">
    <property type="entry name" value="MatE"/>
    <property type="match status" value="2"/>
</dbReference>
<name>A0A7L4WDV1_9LACT</name>
<evidence type="ECO:0000313" key="15">
    <source>
        <dbReference type="EMBL" id="QDJ27630.1"/>
    </source>
</evidence>
<dbReference type="PANTHER" id="PTHR43298">
    <property type="entry name" value="MULTIDRUG RESISTANCE PROTEIN NORM-RELATED"/>
    <property type="match status" value="1"/>
</dbReference>
<dbReference type="PIRSF" id="PIRSF006603">
    <property type="entry name" value="DinF"/>
    <property type="match status" value="1"/>
</dbReference>
<sequence>MKKNSKELINYALPAVFENILQTTVGFVDSVLIAKISLVAVSAVSLVNGVMAVYQAVFIALAVAVITVVSSITGEKQADTLSETVRTAIVLSLVVGGVFSVMSLLFAYPILVVLGAKGAVLSQGIIFLRVVAGTSILMVLMIVLGQLVRSAGRPKLPLMINIVVNILNFIFDVILIFGLFGFPKLGILGAGIGTALARLVGVVMLVLALQKTSHRIEGHLFSGKLHIFKSEIVKRALPIMGERLMMRLGDIVIFVIIIVYGTDVFAGNSIGETITAYNYLPAFGFATGASILISRAFGQKNKAEISSLTKKSFVITAILSTILGGIIFAISPVFISFFTDNATAISAARIVIFISFISEPIVSGVIIYTAALQAMGDAKTPFYATLIGMWTIRIGVAWVLGTGLGFGLWGVWIATVLDNVFRFFVLKLRYERRLKN</sequence>
<dbReference type="CDD" id="cd13137">
    <property type="entry name" value="MATE_NorM_like"/>
    <property type="match status" value="1"/>
</dbReference>
<dbReference type="InterPro" id="IPR048279">
    <property type="entry name" value="MdtK-like"/>
</dbReference>
<evidence type="ECO:0000313" key="16">
    <source>
        <dbReference type="Proteomes" id="UP000516280"/>
    </source>
</evidence>
<dbReference type="PANTHER" id="PTHR43298:SF2">
    <property type="entry name" value="FMN_FAD EXPORTER YEEO-RELATED"/>
    <property type="match status" value="1"/>
</dbReference>
<dbReference type="AlphaFoldDB" id="A0A7L4WDV1"/>
<evidence type="ECO:0000256" key="6">
    <source>
        <dbReference type="ARBA" id="ARBA00022449"/>
    </source>
</evidence>
<reference evidence="15 16" key="1">
    <citation type="submission" date="2016-09" db="EMBL/GenBank/DDBJ databases">
        <title>Lactic acid bacteria from MAP meat Genome sequencing and assembly.</title>
        <authorList>
            <person name="Behr J."/>
            <person name="Hilgarth M."/>
            <person name="Vogel R.F."/>
        </authorList>
    </citation>
    <scope>NUCLEOTIDE SEQUENCE [LARGE SCALE GENOMIC DNA]</scope>
    <source>
        <strain evidence="15 16">TMW21615</strain>
    </source>
</reference>
<keyword evidence="11 13" id="KW-0472">Membrane</keyword>
<feature type="transmembrane region" description="Helical" evidence="13">
    <location>
        <begin position="20"/>
        <end position="46"/>
    </location>
</feature>
<dbReference type="InterPro" id="IPR002528">
    <property type="entry name" value="MATE_fam"/>
</dbReference>
<dbReference type="Proteomes" id="UP000516280">
    <property type="component" value="Chromosome"/>
</dbReference>
<dbReference type="GO" id="GO:0042910">
    <property type="term" value="F:xenobiotic transmembrane transporter activity"/>
    <property type="evidence" value="ECO:0007669"/>
    <property type="project" value="InterPro"/>
</dbReference>
<organism evidence="15 16">
    <name type="scientific">Pseudolactococcus paracarnosus</name>
    <dbReference type="NCBI Taxonomy" id="2749962"/>
    <lineage>
        <taxon>Bacteria</taxon>
        <taxon>Bacillati</taxon>
        <taxon>Bacillota</taxon>
        <taxon>Bacilli</taxon>
        <taxon>Lactobacillales</taxon>
        <taxon>Streptococcaceae</taxon>
        <taxon>Pseudolactococcus</taxon>
    </lineage>
</organism>
<dbReference type="GO" id="GO:0015297">
    <property type="term" value="F:antiporter activity"/>
    <property type="evidence" value="ECO:0007669"/>
    <property type="project" value="UniProtKB-KW"/>
</dbReference>
<comment type="function">
    <text evidence="1">Multidrug efflux pump.</text>
</comment>
<dbReference type="EMBL" id="CP017195">
    <property type="protein sequence ID" value="QDJ27630.1"/>
    <property type="molecule type" value="Genomic_DNA"/>
</dbReference>
<feature type="transmembrane region" description="Helical" evidence="13">
    <location>
        <begin position="186"/>
        <end position="209"/>
    </location>
</feature>
<keyword evidence="5" id="KW-0813">Transport</keyword>
<feature type="transmembrane region" description="Helical" evidence="13">
    <location>
        <begin position="52"/>
        <end position="73"/>
    </location>
</feature>
<accession>A0A7L4WDV1</accession>
<keyword evidence="17" id="KW-1185">Reference proteome</keyword>
<evidence type="ECO:0000256" key="4">
    <source>
        <dbReference type="ARBA" id="ARBA00020268"/>
    </source>
</evidence>
<feature type="transmembrane region" description="Helical" evidence="13">
    <location>
        <begin position="313"/>
        <end position="338"/>
    </location>
</feature>
<keyword evidence="7" id="KW-1003">Cell membrane</keyword>
<keyword evidence="8 13" id="KW-0812">Transmembrane</keyword>
<dbReference type="InterPro" id="IPR050222">
    <property type="entry name" value="MATE_MdtK"/>
</dbReference>
<dbReference type="EMBL" id="JAAEDA010000018">
    <property type="protein sequence ID" value="MCJ1978279.1"/>
    <property type="molecule type" value="Genomic_DNA"/>
</dbReference>
<evidence type="ECO:0000313" key="17">
    <source>
        <dbReference type="Proteomes" id="UP001522462"/>
    </source>
</evidence>
<comment type="similarity">
    <text evidence="3">Belongs to the multi antimicrobial extrusion (MATE) (TC 2.A.66.1) family.</text>
</comment>
<proteinExistence type="inferred from homology"/>
<feature type="transmembrane region" description="Helical" evidence="13">
    <location>
        <begin position="274"/>
        <end position="293"/>
    </location>
</feature>
<dbReference type="GO" id="GO:0005886">
    <property type="term" value="C:plasma membrane"/>
    <property type="evidence" value="ECO:0007669"/>
    <property type="project" value="UniProtKB-SubCell"/>
</dbReference>
<reference evidence="14" key="2">
    <citation type="submission" date="2020-01" db="EMBL/GenBank/DDBJ databases">
        <authorList>
            <person name="Hilgarth M."/>
            <person name="Vogel R.F."/>
        </authorList>
    </citation>
    <scope>NUCLEOTIDE SEQUENCE</scope>
    <source>
        <strain evidence="14">TMW21897</strain>
    </source>
</reference>
<feature type="transmembrane region" description="Helical" evidence="13">
    <location>
        <begin position="156"/>
        <end position="180"/>
    </location>
</feature>
<dbReference type="RefSeq" id="WP_109834911.1">
    <property type="nucleotide sequence ID" value="NZ_CP017195.1"/>
</dbReference>
<evidence type="ECO:0000256" key="12">
    <source>
        <dbReference type="ARBA" id="ARBA00031636"/>
    </source>
</evidence>
<evidence type="ECO:0000256" key="13">
    <source>
        <dbReference type="SAM" id="Phobius"/>
    </source>
</evidence>
<evidence type="ECO:0000256" key="2">
    <source>
        <dbReference type="ARBA" id="ARBA00004651"/>
    </source>
</evidence>
<feature type="transmembrane region" description="Helical" evidence="13">
    <location>
        <begin position="120"/>
        <end position="144"/>
    </location>
</feature>
<feature type="transmembrane region" description="Helical" evidence="13">
    <location>
        <begin position="244"/>
        <end position="262"/>
    </location>
</feature>
<evidence type="ECO:0000256" key="9">
    <source>
        <dbReference type="ARBA" id="ARBA00022989"/>
    </source>
</evidence>
<comment type="subcellular location">
    <subcellularLocation>
        <location evidence="2">Cell membrane</location>
        <topology evidence="2">Multi-pass membrane protein</topology>
    </subcellularLocation>
</comment>
<keyword evidence="10" id="KW-0406">Ion transport</keyword>
<dbReference type="NCBIfam" id="TIGR00797">
    <property type="entry name" value="matE"/>
    <property type="match status" value="1"/>
</dbReference>
<evidence type="ECO:0000313" key="14">
    <source>
        <dbReference type="EMBL" id="MCJ1978279.1"/>
    </source>
</evidence>